<feature type="domain" description="Methyl-accepting transducer" evidence="2">
    <location>
        <begin position="15"/>
        <end position="64"/>
    </location>
</feature>
<evidence type="ECO:0000256" key="1">
    <source>
        <dbReference type="PROSITE-ProRule" id="PRU00284"/>
    </source>
</evidence>
<comment type="caution">
    <text evidence="3">The sequence shown here is derived from an EMBL/GenBank/DDBJ whole genome shotgun (WGS) entry which is preliminary data.</text>
</comment>
<gene>
    <name evidence="3" type="ORF">NMK_0187</name>
</gene>
<evidence type="ECO:0000313" key="3">
    <source>
        <dbReference type="EMBL" id="GBG12656.1"/>
    </source>
</evidence>
<keyword evidence="3" id="KW-0808">Transferase</keyword>
<dbReference type="Pfam" id="PF00015">
    <property type="entry name" value="MCPsignal"/>
    <property type="match status" value="1"/>
</dbReference>
<dbReference type="Gene3D" id="1.10.287.950">
    <property type="entry name" value="Methyl-accepting chemotaxis protein"/>
    <property type="match status" value="1"/>
</dbReference>
<dbReference type="PROSITE" id="PS50111">
    <property type="entry name" value="CHEMOTAXIS_TRANSDUC_2"/>
    <property type="match status" value="1"/>
</dbReference>
<dbReference type="EMBL" id="BDOQ01000001">
    <property type="protein sequence ID" value="GBG12656.1"/>
    <property type="molecule type" value="Genomic_DNA"/>
</dbReference>
<sequence length="197" mass="21852">MKPTQRLPSVADVAQINESIKYAVSLSSQINLNALNSTLVANKAGAAGIGFAVVARELRGFSQRFAVEMGAMTQEVFQLVNGISRLSNTQRLFRLLQKAQQQCRENQDRLENPVMRRGEYLERERLRMERGARKIFSALEIASKRCDMGLMIARSARVEAAHGGSYQSALTQVAGDMEYTIGEISTTVRAIAKRLSK</sequence>
<keyword evidence="4" id="KW-1185">Reference proteome</keyword>
<name>A0A2R5F1W3_9PROT</name>
<proteinExistence type="predicted"/>
<dbReference type="InterPro" id="IPR004089">
    <property type="entry name" value="MCPsignal_dom"/>
</dbReference>
<keyword evidence="3" id="KW-0418">Kinase</keyword>
<organism evidence="3 4">
    <name type="scientific">Novimethylophilus kurashikiensis</name>
    <dbReference type="NCBI Taxonomy" id="1825523"/>
    <lineage>
        <taxon>Bacteria</taxon>
        <taxon>Pseudomonadati</taxon>
        <taxon>Pseudomonadota</taxon>
        <taxon>Betaproteobacteria</taxon>
        <taxon>Nitrosomonadales</taxon>
        <taxon>Methylophilaceae</taxon>
        <taxon>Novimethylophilus</taxon>
    </lineage>
</organism>
<evidence type="ECO:0000313" key="4">
    <source>
        <dbReference type="Proteomes" id="UP000245081"/>
    </source>
</evidence>
<dbReference type="GO" id="GO:0007165">
    <property type="term" value="P:signal transduction"/>
    <property type="evidence" value="ECO:0007669"/>
    <property type="project" value="UniProtKB-KW"/>
</dbReference>
<protein>
    <submittedName>
        <fullName evidence="3">Histidine kinase</fullName>
    </submittedName>
</protein>
<dbReference type="GO" id="GO:0016301">
    <property type="term" value="F:kinase activity"/>
    <property type="evidence" value="ECO:0007669"/>
    <property type="project" value="UniProtKB-KW"/>
</dbReference>
<dbReference type="AlphaFoldDB" id="A0A2R5F1W3"/>
<evidence type="ECO:0000259" key="2">
    <source>
        <dbReference type="PROSITE" id="PS50111"/>
    </source>
</evidence>
<accession>A0A2R5F1W3</accession>
<dbReference type="SUPFAM" id="SSF58104">
    <property type="entry name" value="Methyl-accepting chemotaxis protein (MCP) signaling domain"/>
    <property type="match status" value="1"/>
</dbReference>
<dbReference type="Proteomes" id="UP000245081">
    <property type="component" value="Unassembled WGS sequence"/>
</dbReference>
<keyword evidence="1" id="KW-0807">Transducer</keyword>
<reference evidence="3 4" key="1">
    <citation type="journal article" date="2018" name="Environ. Microbiol.">
        <title>Isolation and genomic characterization of Novimethylophilus kurashikiensis gen. nov. sp. nov., a new lanthanide-dependent methylotrophic species of Methylophilaceae.</title>
        <authorList>
            <person name="Lv H."/>
            <person name="Sahin N."/>
            <person name="Tani A."/>
        </authorList>
    </citation>
    <scope>NUCLEOTIDE SEQUENCE [LARGE SCALE GENOMIC DNA]</scope>
    <source>
        <strain evidence="3 4">La2-4</strain>
    </source>
</reference>
<dbReference type="GO" id="GO:0016020">
    <property type="term" value="C:membrane"/>
    <property type="evidence" value="ECO:0007669"/>
    <property type="project" value="InterPro"/>
</dbReference>